<protein>
    <submittedName>
        <fullName evidence="2">(thale cress) hypothetical protein</fullName>
    </submittedName>
</protein>
<organism evidence="2 3">
    <name type="scientific">Arabidopsis thaliana</name>
    <name type="common">Mouse-ear cress</name>
    <dbReference type="NCBI Taxonomy" id="3702"/>
    <lineage>
        <taxon>Eukaryota</taxon>
        <taxon>Viridiplantae</taxon>
        <taxon>Streptophyta</taxon>
        <taxon>Embryophyta</taxon>
        <taxon>Tracheophyta</taxon>
        <taxon>Spermatophyta</taxon>
        <taxon>Magnoliopsida</taxon>
        <taxon>eudicotyledons</taxon>
        <taxon>Gunneridae</taxon>
        <taxon>Pentapetalae</taxon>
        <taxon>rosids</taxon>
        <taxon>malvids</taxon>
        <taxon>Brassicales</taxon>
        <taxon>Brassicaceae</taxon>
        <taxon>Camelineae</taxon>
        <taxon>Arabidopsis</taxon>
    </lineage>
</organism>
<name>A0A7G2EAS4_ARATH</name>
<evidence type="ECO:0000313" key="2">
    <source>
        <dbReference type="EMBL" id="CAD5318906.1"/>
    </source>
</evidence>
<feature type="region of interest" description="Disordered" evidence="1">
    <location>
        <begin position="1"/>
        <end position="42"/>
    </location>
</feature>
<evidence type="ECO:0000313" key="3">
    <source>
        <dbReference type="Proteomes" id="UP000516314"/>
    </source>
</evidence>
<reference evidence="2 3" key="1">
    <citation type="submission" date="2020-09" db="EMBL/GenBank/DDBJ databases">
        <authorList>
            <person name="Ashkenazy H."/>
        </authorList>
    </citation>
    <scope>NUCLEOTIDE SEQUENCE [LARGE SCALE GENOMIC DNA]</scope>
    <source>
        <strain evidence="3">cv. Cdm-0</strain>
    </source>
</reference>
<dbReference type="EMBL" id="LR881467">
    <property type="protein sequence ID" value="CAD5318906.1"/>
    <property type="molecule type" value="Genomic_DNA"/>
</dbReference>
<proteinExistence type="predicted"/>
<accession>A0A7G2EAS4</accession>
<evidence type="ECO:0000256" key="1">
    <source>
        <dbReference type="SAM" id="MobiDB-lite"/>
    </source>
</evidence>
<feature type="compositionally biased region" description="Acidic residues" evidence="1">
    <location>
        <begin position="1"/>
        <end position="14"/>
    </location>
</feature>
<dbReference type="Proteomes" id="UP000516314">
    <property type="component" value="Chromosome 2"/>
</dbReference>
<sequence length="67" mass="6956">MNTPSDDSENGDYDPEAKENGNSISGLGNASDEDGNITSTSLSCSSIGFGSRVLEELSYVHLETGSP</sequence>
<gene>
    <name evidence="2" type="ORF">AT9943_LOCUS7115</name>
</gene>
<dbReference type="AlphaFoldDB" id="A0A7G2EAS4"/>